<keyword evidence="4" id="KW-1185">Reference proteome</keyword>
<dbReference type="RefSeq" id="WP_163673987.1">
    <property type="nucleotide sequence ID" value="NZ_AP022570.1"/>
</dbReference>
<dbReference type="KEGG" id="mpof:MPOR_24420"/>
<gene>
    <name evidence="3" type="ORF">MPOR_24420</name>
</gene>
<proteinExistence type="predicted"/>
<accession>A0A6N4V762</accession>
<evidence type="ECO:0000313" key="4">
    <source>
        <dbReference type="Proteomes" id="UP000466785"/>
    </source>
</evidence>
<sequence length="478" mass="52149">MFDSEAAGCIEAMASAVRAESAAIGARLKAVARLYAQRCRDYEGRQHWAGDIFDAVAAEVSAAQNISRARAGVQVRMAVSLFERLPRVAEVFAAGDIDYRALRIIIARTDNVDDEVIGSLDEALAERVGRWNRLSHNALRDRIDKWVAMVDPAGERVPPEVADQRYLDIDPHPTAAGMALIGGALHAMDAAALQARITAIAATVCDEDPRTTAQRRADACGAIGRWETSLACQCPDTQCPNRSVRDGAAQIVLHLLAEQSTLTSSSTAPGYLPGFGVQPAETVRSAARGAKLTPVRLPATAPEPGYRASAPLTDFLRWRDLTCRWPGCDAPVARCDLDHTQPWPVGLTHPSGLKHYCRAHHLIKTFYTGPLGWTDHQRPDGTIIVTAPTGHTYTTDATGGLLFPTLARPTAPLTTTSSGAEPTASPHRGAMMPKRRTTRDQDRRARIDRERRHRLDINAEHERQHQAWLAATYQPPPF</sequence>
<dbReference type="Pfam" id="PF02720">
    <property type="entry name" value="DUF222"/>
    <property type="match status" value="1"/>
</dbReference>
<evidence type="ECO:0000313" key="3">
    <source>
        <dbReference type="EMBL" id="BBX51416.1"/>
    </source>
</evidence>
<evidence type="ECO:0000259" key="2">
    <source>
        <dbReference type="Pfam" id="PF02720"/>
    </source>
</evidence>
<dbReference type="AlphaFoldDB" id="A0A6N4V762"/>
<protein>
    <recommendedName>
        <fullName evidence="2">DUF222 domain-containing protein</fullName>
    </recommendedName>
</protein>
<dbReference type="InterPro" id="IPR003870">
    <property type="entry name" value="DUF222"/>
</dbReference>
<name>A0A6N4V762_9MYCO</name>
<dbReference type="Proteomes" id="UP000466785">
    <property type="component" value="Chromosome"/>
</dbReference>
<feature type="compositionally biased region" description="Basic and acidic residues" evidence="1">
    <location>
        <begin position="438"/>
        <end position="450"/>
    </location>
</feature>
<feature type="domain" description="DUF222" evidence="2">
    <location>
        <begin position="16"/>
        <end position="320"/>
    </location>
</feature>
<evidence type="ECO:0000256" key="1">
    <source>
        <dbReference type="SAM" id="MobiDB-lite"/>
    </source>
</evidence>
<reference evidence="3 4" key="1">
    <citation type="journal article" date="2019" name="Emerg. Microbes Infect.">
        <title>Comprehensive subspecies identification of 175 nontuberculous mycobacteria species based on 7547 genomic profiles.</title>
        <authorList>
            <person name="Matsumoto Y."/>
            <person name="Kinjo T."/>
            <person name="Motooka D."/>
            <person name="Nabeya D."/>
            <person name="Jung N."/>
            <person name="Uechi K."/>
            <person name="Horii T."/>
            <person name="Iida T."/>
            <person name="Fujita J."/>
            <person name="Nakamura S."/>
        </authorList>
    </citation>
    <scope>NUCLEOTIDE SEQUENCE [LARGE SCALE GENOMIC DNA]</scope>
    <source>
        <strain evidence="3 4">JCM 12603</strain>
    </source>
</reference>
<dbReference type="EMBL" id="AP022570">
    <property type="protein sequence ID" value="BBX51416.1"/>
    <property type="molecule type" value="Genomic_DNA"/>
</dbReference>
<feature type="region of interest" description="Disordered" evidence="1">
    <location>
        <begin position="408"/>
        <end position="450"/>
    </location>
</feature>
<organism evidence="3 4">
    <name type="scientific">Mycolicibacterium poriferae</name>
    <dbReference type="NCBI Taxonomy" id="39694"/>
    <lineage>
        <taxon>Bacteria</taxon>
        <taxon>Bacillati</taxon>
        <taxon>Actinomycetota</taxon>
        <taxon>Actinomycetes</taxon>
        <taxon>Mycobacteriales</taxon>
        <taxon>Mycobacteriaceae</taxon>
        <taxon>Mycolicibacterium</taxon>
    </lineage>
</organism>